<keyword evidence="1" id="KW-0472">Membrane</keyword>
<dbReference type="Pfam" id="PF15125">
    <property type="entry name" value="TMEM238"/>
    <property type="match status" value="1"/>
</dbReference>
<comment type="caution">
    <text evidence="2">The sequence shown here is derived from an EMBL/GenBank/DDBJ whole genome shotgun (WGS) entry which is preliminary data.</text>
</comment>
<evidence type="ECO:0000313" key="2">
    <source>
        <dbReference type="EMBL" id="KAE8284471.1"/>
    </source>
</evidence>
<accession>A0A6G0HZM9</accession>
<feature type="transmembrane region" description="Helical" evidence="1">
    <location>
        <begin position="39"/>
        <end position="58"/>
    </location>
</feature>
<dbReference type="Pfam" id="PF15099">
    <property type="entry name" value="PIRT"/>
    <property type="match status" value="1"/>
</dbReference>
<keyword evidence="1 2" id="KW-0812">Transmembrane</keyword>
<feature type="transmembrane region" description="Helical" evidence="1">
    <location>
        <begin position="70"/>
        <end position="91"/>
    </location>
</feature>
<dbReference type="EMBL" id="REGW02000017">
    <property type="protein sequence ID" value="KAE8284471.1"/>
    <property type="molecule type" value="Genomic_DNA"/>
</dbReference>
<dbReference type="Proteomes" id="UP000424527">
    <property type="component" value="Unassembled WGS sequence"/>
</dbReference>
<gene>
    <name evidence="2" type="ORF">D5F01_LYC17804</name>
</gene>
<reference evidence="2 3" key="1">
    <citation type="submission" date="2019-07" db="EMBL/GenBank/DDBJ databases">
        <title>Chromosome genome assembly for large yellow croaker.</title>
        <authorList>
            <person name="Xiao S."/>
        </authorList>
    </citation>
    <scope>NUCLEOTIDE SEQUENCE [LARGE SCALE GENOMIC DNA]</scope>
    <source>
        <strain evidence="2">JMULYC20181020</strain>
        <tissue evidence="2">Muscle</tissue>
    </source>
</reference>
<feature type="transmembrane region" description="Helical" evidence="1">
    <location>
        <begin position="98"/>
        <end position="116"/>
    </location>
</feature>
<proteinExistence type="predicted"/>
<dbReference type="PANTHER" id="PTHR28613:SF9">
    <property type="entry name" value="TRANSMEMBRANE PROTEIN 238"/>
    <property type="match status" value="1"/>
</dbReference>
<feature type="transmembrane region" description="Helical" evidence="1">
    <location>
        <begin position="122"/>
        <end position="141"/>
    </location>
</feature>
<dbReference type="InterPro" id="IPR029365">
    <property type="entry name" value="TMEM238"/>
</dbReference>
<organism evidence="2 3">
    <name type="scientific">Larimichthys crocea</name>
    <name type="common">Large yellow croaker</name>
    <name type="synonym">Pseudosciaena crocea</name>
    <dbReference type="NCBI Taxonomy" id="215358"/>
    <lineage>
        <taxon>Eukaryota</taxon>
        <taxon>Metazoa</taxon>
        <taxon>Chordata</taxon>
        <taxon>Craniata</taxon>
        <taxon>Vertebrata</taxon>
        <taxon>Euteleostomi</taxon>
        <taxon>Actinopterygii</taxon>
        <taxon>Neopterygii</taxon>
        <taxon>Teleostei</taxon>
        <taxon>Neoteleostei</taxon>
        <taxon>Acanthomorphata</taxon>
        <taxon>Eupercaria</taxon>
        <taxon>Sciaenidae</taxon>
        <taxon>Larimichthys</taxon>
    </lineage>
</organism>
<dbReference type="PANTHER" id="PTHR28613">
    <property type="entry name" value="SI:CH211-232M10.4-RELATED"/>
    <property type="match status" value="1"/>
</dbReference>
<name>A0A6G0HZM9_LARCR</name>
<evidence type="ECO:0000313" key="3">
    <source>
        <dbReference type="Proteomes" id="UP000424527"/>
    </source>
</evidence>
<evidence type="ECO:0000256" key="1">
    <source>
        <dbReference type="SAM" id="Phobius"/>
    </source>
</evidence>
<dbReference type="InterPro" id="IPR028068">
    <property type="entry name" value="PIRT"/>
</dbReference>
<keyword evidence="1" id="KW-1133">Transmembrane helix</keyword>
<keyword evidence="3" id="KW-1185">Reference proteome</keyword>
<sequence length="224" mass="24657">MEAIGETSFPDDSGSQSLCPDPHTGAAVGQSWAYLHKPIIVMVMGSLMSAAGGLIFLLQSLGVTEASSSVASACLSIGLMFVVMGVVWIPILKEKQRLFHDILGVFIMMVGVFGGLVVHDLFIYAGALIIFLSLIWWVFWYSGNIDVPPEDLEDDVGMMKLRNRKLSRVVRNMSDRLSSRIRNSFRRNTPTGNNRPRTDVPLSTIFDSAMASSSKELQRETLSI</sequence>
<dbReference type="AlphaFoldDB" id="A0A6G0HZM9"/>
<protein>
    <submittedName>
        <fullName evidence="2">Transmembrane protein 238</fullName>
    </submittedName>
</protein>